<evidence type="ECO:0000256" key="6">
    <source>
        <dbReference type="ARBA" id="ARBA00023136"/>
    </source>
</evidence>
<comment type="similarity">
    <text evidence="2 7">Belongs to the UPF0056 (MarC) family.</text>
</comment>
<feature type="transmembrane region" description="Helical" evidence="7">
    <location>
        <begin position="42"/>
        <end position="60"/>
    </location>
</feature>
<keyword evidence="4 7" id="KW-0812">Transmembrane</keyword>
<dbReference type="PANTHER" id="PTHR33508">
    <property type="entry name" value="UPF0056 MEMBRANE PROTEIN YHCE"/>
    <property type="match status" value="1"/>
</dbReference>
<reference evidence="9" key="1">
    <citation type="submission" date="2017-01" db="EMBL/GenBank/DDBJ databases">
        <authorList>
            <person name="Varghese N."/>
            <person name="Submissions S."/>
        </authorList>
    </citation>
    <scope>NUCLEOTIDE SEQUENCE [LARGE SCALE GENOMIC DNA]</scope>
    <source>
        <strain evidence="9">DSM 22306</strain>
    </source>
</reference>
<dbReference type="Pfam" id="PF01914">
    <property type="entry name" value="MarC"/>
    <property type="match status" value="1"/>
</dbReference>
<evidence type="ECO:0000313" key="9">
    <source>
        <dbReference type="Proteomes" id="UP000185999"/>
    </source>
</evidence>
<feature type="transmembrane region" description="Helical" evidence="7">
    <location>
        <begin position="140"/>
        <end position="160"/>
    </location>
</feature>
<evidence type="ECO:0000313" key="8">
    <source>
        <dbReference type="EMBL" id="SIT08034.1"/>
    </source>
</evidence>
<dbReference type="PANTHER" id="PTHR33508:SF1">
    <property type="entry name" value="UPF0056 MEMBRANE PROTEIN YHCE"/>
    <property type="match status" value="1"/>
</dbReference>
<evidence type="ECO:0000256" key="5">
    <source>
        <dbReference type="ARBA" id="ARBA00022989"/>
    </source>
</evidence>
<evidence type="ECO:0000256" key="4">
    <source>
        <dbReference type="ARBA" id="ARBA00022692"/>
    </source>
</evidence>
<dbReference type="AlphaFoldDB" id="A0A1N7PBR9"/>
<evidence type="ECO:0000256" key="2">
    <source>
        <dbReference type="ARBA" id="ARBA00009784"/>
    </source>
</evidence>
<evidence type="ECO:0000256" key="1">
    <source>
        <dbReference type="ARBA" id="ARBA00004651"/>
    </source>
</evidence>
<evidence type="ECO:0000256" key="3">
    <source>
        <dbReference type="ARBA" id="ARBA00022475"/>
    </source>
</evidence>
<dbReference type="NCBIfam" id="TIGR00427">
    <property type="entry name" value="NAAT family transporter"/>
    <property type="match status" value="1"/>
</dbReference>
<sequence length="199" mass="21586">MDIAVYLNALIALFVIIDPIGAALIFHSLVPVDDMRHRIKMAIKATVISSTLLILFGNFGEPLLHKLGISIDALRISGGILLFYTAFHLITKDTTVTSTTERKDIAVFPMSIPMLAGPGSLTLAILLYSKASVYQSSLSITLAILTISLGTLVMMILSRYVKKVIGRTGDDILRRFLGVVLAALAIQFVHDGVINMSLM</sequence>
<dbReference type="Proteomes" id="UP000185999">
    <property type="component" value="Unassembled WGS sequence"/>
</dbReference>
<keyword evidence="9" id="KW-1185">Reference proteome</keyword>
<dbReference type="GO" id="GO:0005886">
    <property type="term" value="C:plasma membrane"/>
    <property type="evidence" value="ECO:0007669"/>
    <property type="project" value="UniProtKB-SubCell"/>
</dbReference>
<feature type="transmembrane region" description="Helical" evidence="7">
    <location>
        <begin position="172"/>
        <end position="190"/>
    </location>
</feature>
<keyword evidence="5 7" id="KW-1133">Transmembrane helix</keyword>
<dbReference type="EMBL" id="FTOE01000013">
    <property type="protein sequence ID" value="SIT08034.1"/>
    <property type="molecule type" value="Genomic_DNA"/>
</dbReference>
<feature type="transmembrane region" description="Helical" evidence="7">
    <location>
        <begin position="66"/>
        <end position="84"/>
    </location>
</feature>
<feature type="transmembrane region" description="Helical" evidence="7">
    <location>
        <begin position="6"/>
        <end position="30"/>
    </location>
</feature>
<dbReference type="RefSeq" id="WP_054341465.1">
    <property type="nucleotide sequence ID" value="NZ_FTOE01000013.1"/>
</dbReference>
<dbReference type="InterPro" id="IPR002771">
    <property type="entry name" value="Multi_antbiot-R_MarC"/>
</dbReference>
<gene>
    <name evidence="8" type="ORF">SAMN05421760_113124</name>
</gene>
<feature type="transmembrane region" description="Helical" evidence="7">
    <location>
        <begin position="105"/>
        <end position="128"/>
    </location>
</feature>
<proteinExistence type="inferred from homology"/>
<accession>A0A1N7PBR9</accession>
<name>A0A1N7PBR9_9GAMM</name>
<comment type="subcellular location">
    <subcellularLocation>
        <location evidence="1 7">Cell membrane</location>
        <topology evidence="1 7">Multi-pass membrane protein</topology>
    </subcellularLocation>
</comment>
<organism evidence="8 9">
    <name type="scientific">Neptunomonas antarctica</name>
    <dbReference type="NCBI Taxonomy" id="619304"/>
    <lineage>
        <taxon>Bacteria</taxon>
        <taxon>Pseudomonadati</taxon>
        <taxon>Pseudomonadota</taxon>
        <taxon>Gammaproteobacteria</taxon>
        <taxon>Oceanospirillales</taxon>
        <taxon>Oceanospirillaceae</taxon>
        <taxon>Neptunomonas</taxon>
    </lineage>
</organism>
<keyword evidence="6 7" id="KW-0472">Membrane</keyword>
<evidence type="ECO:0000256" key="7">
    <source>
        <dbReference type="RuleBase" id="RU362048"/>
    </source>
</evidence>
<keyword evidence="3" id="KW-1003">Cell membrane</keyword>
<dbReference type="OrthoDB" id="21094at2"/>
<protein>
    <recommendedName>
        <fullName evidence="7">UPF0056 membrane protein</fullName>
    </recommendedName>
</protein>